<keyword evidence="2" id="KW-0238">DNA-binding</keyword>
<dbReference type="EMBL" id="AYZR01000004">
    <property type="protein sequence ID" value="KRM94217.1"/>
    <property type="molecule type" value="Genomic_DNA"/>
</dbReference>
<accession>A0A0R2D176</accession>
<dbReference type="InterPro" id="IPR036388">
    <property type="entry name" value="WH-like_DNA-bd_sf"/>
</dbReference>
<sequence>MNFFEIVNAHISSLTKSEQALFDYVVKNMDQVKNQSIREVAAETFVSTATFLRFVKKIGFTGFSEFTTVIKYTVLNNQTATKPMPFTVQQRDYREEYLKNITESVRVISPTKINEIVNHLATHPNVYLFAKGISKYATEYIYYLYSMAGFSVTYPKDYEFRQVTMKQVQKDDLVFIISYDGQNSEFLEMMHSFEASHQRPFIVSITEADNNTIQNLSDVNLYVFTDQVTVNQTEISSQISTIALLELVLYQYIEDYGKRDFNFIKQ</sequence>
<dbReference type="PROSITE" id="PS51464">
    <property type="entry name" value="SIS"/>
    <property type="match status" value="1"/>
</dbReference>
<feature type="domain" description="HTH rpiR-type" evidence="4">
    <location>
        <begin position="1"/>
        <end position="77"/>
    </location>
</feature>
<dbReference type="GO" id="GO:1901135">
    <property type="term" value="P:carbohydrate derivative metabolic process"/>
    <property type="evidence" value="ECO:0007669"/>
    <property type="project" value="InterPro"/>
</dbReference>
<feature type="domain" description="SIS" evidence="5">
    <location>
        <begin position="116"/>
        <end position="258"/>
    </location>
</feature>
<dbReference type="PANTHER" id="PTHR30514:SF10">
    <property type="entry name" value="MURR_RPIR FAMILY TRANSCRIPTIONAL REGULATOR"/>
    <property type="match status" value="1"/>
</dbReference>
<dbReference type="InterPro" id="IPR000281">
    <property type="entry name" value="HTH_RpiR"/>
</dbReference>
<keyword evidence="1" id="KW-0805">Transcription regulation</keyword>
<dbReference type="PROSITE" id="PS51071">
    <property type="entry name" value="HTH_RPIR"/>
    <property type="match status" value="1"/>
</dbReference>
<proteinExistence type="predicted"/>
<evidence type="ECO:0000259" key="5">
    <source>
        <dbReference type="PROSITE" id="PS51464"/>
    </source>
</evidence>
<organism evidence="6 7">
    <name type="scientific">Lentilactobacillus senioris DSM 24302 = JCM 17472</name>
    <dbReference type="NCBI Taxonomy" id="1423802"/>
    <lineage>
        <taxon>Bacteria</taxon>
        <taxon>Bacillati</taxon>
        <taxon>Bacillota</taxon>
        <taxon>Bacilli</taxon>
        <taxon>Lactobacillales</taxon>
        <taxon>Lactobacillaceae</taxon>
        <taxon>Lentilactobacillus</taxon>
    </lineage>
</organism>
<dbReference type="InterPro" id="IPR001347">
    <property type="entry name" value="SIS_dom"/>
</dbReference>
<dbReference type="STRING" id="1423802.FC56_GL001165"/>
<name>A0A0R2D176_9LACO</name>
<comment type="caution">
    <text evidence="6">The sequence shown here is derived from an EMBL/GenBank/DDBJ whole genome shotgun (WGS) entry which is preliminary data.</text>
</comment>
<gene>
    <name evidence="6" type="ORF">FC56_GL001165</name>
</gene>
<dbReference type="PANTHER" id="PTHR30514">
    <property type="entry name" value="GLUCOKINASE"/>
    <property type="match status" value="1"/>
</dbReference>
<dbReference type="AlphaFoldDB" id="A0A0R2D176"/>
<dbReference type="Pfam" id="PF01380">
    <property type="entry name" value="SIS"/>
    <property type="match status" value="1"/>
</dbReference>
<dbReference type="RefSeq" id="WP_054671150.1">
    <property type="nucleotide sequence ID" value="NZ_AYZR01000004.1"/>
</dbReference>
<dbReference type="GO" id="GO:0003677">
    <property type="term" value="F:DNA binding"/>
    <property type="evidence" value="ECO:0007669"/>
    <property type="project" value="UniProtKB-KW"/>
</dbReference>
<dbReference type="CDD" id="cd05013">
    <property type="entry name" value="SIS_RpiR"/>
    <property type="match status" value="1"/>
</dbReference>
<dbReference type="GO" id="GO:0097367">
    <property type="term" value="F:carbohydrate derivative binding"/>
    <property type="evidence" value="ECO:0007669"/>
    <property type="project" value="InterPro"/>
</dbReference>
<protein>
    <submittedName>
        <fullName evidence="6">Transcriptional regulator</fullName>
    </submittedName>
</protein>
<dbReference type="SUPFAM" id="SSF46689">
    <property type="entry name" value="Homeodomain-like"/>
    <property type="match status" value="1"/>
</dbReference>
<evidence type="ECO:0000259" key="4">
    <source>
        <dbReference type="PROSITE" id="PS51071"/>
    </source>
</evidence>
<evidence type="ECO:0000313" key="7">
    <source>
        <dbReference type="Proteomes" id="UP000051256"/>
    </source>
</evidence>
<keyword evidence="7" id="KW-1185">Reference proteome</keyword>
<dbReference type="SUPFAM" id="SSF53697">
    <property type="entry name" value="SIS domain"/>
    <property type="match status" value="1"/>
</dbReference>
<evidence type="ECO:0000256" key="2">
    <source>
        <dbReference type="ARBA" id="ARBA00023125"/>
    </source>
</evidence>
<dbReference type="GO" id="GO:0003700">
    <property type="term" value="F:DNA-binding transcription factor activity"/>
    <property type="evidence" value="ECO:0007669"/>
    <property type="project" value="InterPro"/>
</dbReference>
<dbReference type="InterPro" id="IPR047640">
    <property type="entry name" value="RpiR-like"/>
</dbReference>
<dbReference type="Gene3D" id="1.10.10.10">
    <property type="entry name" value="Winged helix-like DNA-binding domain superfamily/Winged helix DNA-binding domain"/>
    <property type="match status" value="1"/>
</dbReference>
<dbReference type="InterPro" id="IPR035472">
    <property type="entry name" value="RpiR-like_SIS"/>
</dbReference>
<dbReference type="InterPro" id="IPR046348">
    <property type="entry name" value="SIS_dom_sf"/>
</dbReference>
<dbReference type="InterPro" id="IPR009057">
    <property type="entry name" value="Homeodomain-like_sf"/>
</dbReference>
<reference evidence="6 7" key="1">
    <citation type="journal article" date="2015" name="Genome Announc.">
        <title>Expanding the biotechnology potential of lactobacilli through comparative genomics of 213 strains and associated genera.</title>
        <authorList>
            <person name="Sun Z."/>
            <person name="Harris H.M."/>
            <person name="McCann A."/>
            <person name="Guo C."/>
            <person name="Argimon S."/>
            <person name="Zhang W."/>
            <person name="Yang X."/>
            <person name="Jeffery I.B."/>
            <person name="Cooney J.C."/>
            <person name="Kagawa T.F."/>
            <person name="Liu W."/>
            <person name="Song Y."/>
            <person name="Salvetti E."/>
            <person name="Wrobel A."/>
            <person name="Rasinkangas P."/>
            <person name="Parkhill J."/>
            <person name="Rea M.C."/>
            <person name="O'Sullivan O."/>
            <person name="Ritari J."/>
            <person name="Douillard F.P."/>
            <person name="Paul Ross R."/>
            <person name="Yang R."/>
            <person name="Briner A.E."/>
            <person name="Felis G.E."/>
            <person name="de Vos W.M."/>
            <person name="Barrangou R."/>
            <person name="Klaenhammer T.R."/>
            <person name="Caufield P.W."/>
            <person name="Cui Y."/>
            <person name="Zhang H."/>
            <person name="O'Toole P.W."/>
        </authorList>
    </citation>
    <scope>NUCLEOTIDE SEQUENCE [LARGE SCALE GENOMIC DNA]</scope>
    <source>
        <strain evidence="6 7">DSM 24302</strain>
    </source>
</reference>
<dbReference type="Proteomes" id="UP000051256">
    <property type="component" value="Unassembled WGS sequence"/>
</dbReference>
<dbReference type="Pfam" id="PF01418">
    <property type="entry name" value="HTH_6"/>
    <property type="match status" value="1"/>
</dbReference>
<evidence type="ECO:0000256" key="1">
    <source>
        <dbReference type="ARBA" id="ARBA00023015"/>
    </source>
</evidence>
<dbReference type="Gene3D" id="3.40.50.10490">
    <property type="entry name" value="Glucose-6-phosphate isomerase like protein, domain 1"/>
    <property type="match status" value="1"/>
</dbReference>
<dbReference type="PATRIC" id="fig|1423802.4.peg.1181"/>
<evidence type="ECO:0000313" key="6">
    <source>
        <dbReference type="EMBL" id="KRM94217.1"/>
    </source>
</evidence>
<keyword evidence="3" id="KW-0804">Transcription</keyword>
<evidence type="ECO:0000256" key="3">
    <source>
        <dbReference type="ARBA" id="ARBA00023163"/>
    </source>
</evidence>